<dbReference type="Proteomes" id="UP001212841">
    <property type="component" value="Unassembled WGS sequence"/>
</dbReference>
<gene>
    <name evidence="2" type="ORF">HK097_006300</name>
</gene>
<dbReference type="EMBL" id="JADGJD010002960">
    <property type="protein sequence ID" value="KAJ3026827.1"/>
    <property type="molecule type" value="Genomic_DNA"/>
</dbReference>
<keyword evidence="3" id="KW-1185">Reference proteome</keyword>
<evidence type="ECO:0000256" key="1">
    <source>
        <dbReference type="SAM" id="MobiDB-lite"/>
    </source>
</evidence>
<evidence type="ECO:0000313" key="3">
    <source>
        <dbReference type="Proteomes" id="UP001212841"/>
    </source>
</evidence>
<feature type="compositionally biased region" description="Basic and acidic residues" evidence="1">
    <location>
        <begin position="8"/>
        <end position="22"/>
    </location>
</feature>
<proteinExistence type="predicted"/>
<comment type="caution">
    <text evidence="2">The sequence shown here is derived from an EMBL/GenBank/DDBJ whole genome shotgun (WGS) entry which is preliminary data.</text>
</comment>
<dbReference type="AlphaFoldDB" id="A0AAD5RZJ5"/>
<feature type="region of interest" description="Disordered" evidence="1">
    <location>
        <begin position="1"/>
        <end position="78"/>
    </location>
</feature>
<accession>A0AAD5RZJ5</accession>
<name>A0AAD5RZJ5_9FUNG</name>
<feature type="compositionally biased region" description="Basic and acidic residues" evidence="1">
    <location>
        <begin position="44"/>
        <end position="78"/>
    </location>
</feature>
<reference evidence="2" key="1">
    <citation type="submission" date="2020-05" db="EMBL/GenBank/DDBJ databases">
        <title>Phylogenomic resolution of chytrid fungi.</title>
        <authorList>
            <person name="Stajich J.E."/>
            <person name="Amses K."/>
            <person name="Simmons R."/>
            <person name="Seto K."/>
            <person name="Myers J."/>
            <person name="Bonds A."/>
            <person name="Quandt C.A."/>
            <person name="Barry K."/>
            <person name="Liu P."/>
            <person name="Grigoriev I."/>
            <person name="Longcore J.E."/>
            <person name="James T.Y."/>
        </authorList>
    </citation>
    <scope>NUCLEOTIDE SEQUENCE</scope>
    <source>
        <strain evidence="2">JEL0318</strain>
    </source>
</reference>
<organism evidence="2 3">
    <name type="scientific">Rhizophlyctis rosea</name>
    <dbReference type="NCBI Taxonomy" id="64517"/>
    <lineage>
        <taxon>Eukaryota</taxon>
        <taxon>Fungi</taxon>
        <taxon>Fungi incertae sedis</taxon>
        <taxon>Chytridiomycota</taxon>
        <taxon>Chytridiomycota incertae sedis</taxon>
        <taxon>Chytridiomycetes</taxon>
        <taxon>Rhizophlyctidales</taxon>
        <taxon>Rhizophlyctidaceae</taxon>
        <taxon>Rhizophlyctis</taxon>
    </lineage>
</organism>
<sequence length="155" mass="17915">MTSRKPSRQVEKDLDNLKDGEHQNNTVIENAEEKRGKRKATPKQAEHLKKAREKAAETRKRNAEEKRAQKEKQSEDMYKKSVRDAALELLKSKGLCIDEIEVKEEIEEDSLDDSIDDITDHANRLKAEKVITTRRNASLAPTARQSTNWYSFSNY</sequence>
<evidence type="ECO:0000313" key="2">
    <source>
        <dbReference type="EMBL" id="KAJ3026827.1"/>
    </source>
</evidence>
<protein>
    <submittedName>
        <fullName evidence="2">Uncharacterized protein</fullName>
    </submittedName>
</protein>